<keyword evidence="1" id="KW-1185">Reference proteome</keyword>
<proteinExistence type="predicted"/>
<dbReference type="WBParaSite" id="L893_g32697.t1">
    <property type="protein sequence ID" value="L893_g32697.t1"/>
    <property type="gene ID" value="L893_g32697"/>
</dbReference>
<evidence type="ECO:0000313" key="1">
    <source>
        <dbReference type="Proteomes" id="UP000095287"/>
    </source>
</evidence>
<sequence length="27" mass="3005">MDAVPLQFVDSVVELFGERTLDNLAPE</sequence>
<organism evidence="1 2">
    <name type="scientific">Steinernema glaseri</name>
    <dbReference type="NCBI Taxonomy" id="37863"/>
    <lineage>
        <taxon>Eukaryota</taxon>
        <taxon>Metazoa</taxon>
        <taxon>Ecdysozoa</taxon>
        <taxon>Nematoda</taxon>
        <taxon>Chromadorea</taxon>
        <taxon>Rhabditida</taxon>
        <taxon>Tylenchina</taxon>
        <taxon>Panagrolaimomorpha</taxon>
        <taxon>Strongyloidoidea</taxon>
        <taxon>Steinernematidae</taxon>
        <taxon>Steinernema</taxon>
    </lineage>
</organism>
<evidence type="ECO:0000313" key="2">
    <source>
        <dbReference type="WBParaSite" id="L893_g32697.t1"/>
    </source>
</evidence>
<name>A0A1I8A578_9BILA</name>
<dbReference type="AlphaFoldDB" id="A0A1I8A578"/>
<dbReference type="Proteomes" id="UP000095287">
    <property type="component" value="Unplaced"/>
</dbReference>
<reference evidence="2" key="1">
    <citation type="submission" date="2016-11" db="UniProtKB">
        <authorList>
            <consortium name="WormBaseParasite"/>
        </authorList>
    </citation>
    <scope>IDENTIFICATION</scope>
</reference>
<protein>
    <submittedName>
        <fullName evidence="2">Transposase</fullName>
    </submittedName>
</protein>
<accession>A0A1I8A578</accession>